<feature type="domain" description="BRCT" evidence="5">
    <location>
        <begin position="737"/>
        <end position="838"/>
    </location>
</feature>
<feature type="region of interest" description="Disordered" evidence="4">
    <location>
        <begin position="480"/>
        <end position="508"/>
    </location>
</feature>
<dbReference type="CDD" id="cd17745">
    <property type="entry name" value="BRCT_p53bp1_rpt1"/>
    <property type="match status" value="1"/>
</dbReference>
<dbReference type="InterPro" id="IPR001357">
    <property type="entry name" value="BRCT_dom"/>
</dbReference>
<dbReference type="SMART" id="SM00292">
    <property type="entry name" value="BRCT"/>
    <property type="match status" value="2"/>
</dbReference>
<name>A0AAV1T9Q2_9STRA</name>
<evidence type="ECO:0000256" key="3">
    <source>
        <dbReference type="ARBA" id="ARBA00023242"/>
    </source>
</evidence>
<feature type="domain" description="BRCT" evidence="5">
    <location>
        <begin position="634"/>
        <end position="720"/>
    </location>
</feature>
<dbReference type="Proteomes" id="UP001162060">
    <property type="component" value="Unassembled WGS sequence"/>
</dbReference>
<feature type="compositionally biased region" description="Polar residues" evidence="4">
    <location>
        <begin position="33"/>
        <end position="43"/>
    </location>
</feature>
<dbReference type="PANTHER" id="PTHR15321">
    <property type="entry name" value="TUMOR SUPPRESSOR P53-BINDING PROTEIN 1"/>
    <property type="match status" value="1"/>
</dbReference>
<dbReference type="InterPro" id="IPR036420">
    <property type="entry name" value="BRCT_dom_sf"/>
</dbReference>
<proteinExistence type="predicted"/>
<feature type="region of interest" description="Disordered" evidence="4">
    <location>
        <begin position="242"/>
        <end position="281"/>
    </location>
</feature>
<reference evidence="6" key="1">
    <citation type="submission" date="2024-01" db="EMBL/GenBank/DDBJ databases">
        <authorList>
            <person name="Webb A."/>
        </authorList>
    </citation>
    <scope>NUCLEOTIDE SEQUENCE</scope>
    <source>
        <strain evidence="6">Pm1</strain>
    </source>
</reference>
<comment type="subcellular location">
    <subcellularLocation>
        <location evidence="1">Nucleus</location>
    </subcellularLocation>
</comment>
<dbReference type="PROSITE" id="PS50172">
    <property type="entry name" value="BRCT"/>
    <property type="match status" value="2"/>
</dbReference>
<gene>
    <name evidence="6" type="ORF">PM001_LOCUS3277</name>
</gene>
<feature type="compositionally biased region" description="Low complexity" evidence="4">
    <location>
        <begin position="592"/>
        <end position="602"/>
    </location>
</feature>
<evidence type="ECO:0000256" key="2">
    <source>
        <dbReference type="ARBA" id="ARBA00022763"/>
    </source>
</evidence>
<sequence>MEAPPLPPASPTAWIVSELSLVQPESPSQPQSDSFAESQQCSADPSAFPGYLVSPSINEDAARSATPEPTKQKSRWRNFVLDMDATSGGGRSARGSATFDALSDDLFAADTQVDEDLVTVSVAVAGDEEQRVPSDDRGNEGVCVTCTKDRRSVVSPLVSMEVATSQAENQKSEDSDEKKEKEMEWSREQKKQRDADDSIRACSEASEHLSPETVFETALASSNDDAVCVLGKNVVVCSDMEQCEESSVDRGSERETDCDDEVECTQRLEESEADADDYDDEEALSYGAKSVSYEKALLEKTSDERRVEANCSHSQEHFAAGRTLDRNSGQQSGDDKVTSRESLQAMQQECLTLAVNSRQSEPYDVLIAAAAACGEVELAPKPLVGGDDEDECLPTQPSNIRTDGEPMIEPSYHNMEEVDAPATGEHIAGSDYHAKAIRSLQFSGSMPDSQEDEPDSRASLCSEGTLAATRFETLSGSDEPYVYQSSASPPCLPLSKSTPTSTPTRLDDITPEDVVASRAQLKGMSPSTSGMSVGTRKQDLVAQVDCPSQNTSTPVTKKRKRGFLSSPDNVSLTEYNCSNPLTPRPPTRRSTRSAQSTPSSTPKVRTRTRVLSPVPSQRAYVSRSRTLFKYKFEFCLTGFVKSGEENLKELIEGHGGKIPERYQDVLYKGNLKAVVIATPVSWRKRKFMQAVACGIPVVHTDWIKDCIEEGGVIPFDGYQVPTGYSVTTRKFECLPPRHLEIFAGYTFGIASDVTHLCKLETKDKMNLIAFILKACGAKAVHENLSTKDNSDVDVVLCDEYTPTCRYYKKTKDVPVKGFQWVTECVILQRLLDPREPVFEPLRIGRGELLAASTEIGDSDNTTLKLYTGEMVLADIASSTADHYLLFSVCEILSIYVIDRNDAGSQSKRKDCNEGRVMLRVGMLKREPYDPELSKTPVKVIDIASSQVKRRVVAISKEHYGQLKYKDESVFYLENEASPTSSPCRSASS</sequence>
<feature type="region of interest" description="Disordered" evidence="4">
    <location>
        <begin position="547"/>
        <end position="611"/>
    </location>
</feature>
<dbReference type="GO" id="GO:0045944">
    <property type="term" value="P:positive regulation of transcription by RNA polymerase II"/>
    <property type="evidence" value="ECO:0007669"/>
    <property type="project" value="TreeGrafter"/>
</dbReference>
<dbReference type="AlphaFoldDB" id="A0AAV1T9Q2"/>
<feature type="compositionally biased region" description="Low complexity" evidence="4">
    <location>
        <begin position="23"/>
        <end position="32"/>
    </location>
</feature>
<dbReference type="GO" id="GO:0005634">
    <property type="term" value="C:nucleus"/>
    <property type="evidence" value="ECO:0007669"/>
    <property type="project" value="UniProtKB-SubCell"/>
</dbReference>
<dbReference type="EMBL" id="CAKLBY020000030">
    <property type="protein sequence ID" value="CAK7906165.1"/>
    <property type="molecule type" value="Genomic_DNA"/>
</dbReference>
<feature type="region of interest" description="Disordered" evidence="4">
    <location>
        <begin position="311"/>
        <end position="341"/>
    </location>
</feature>
<dbReference type="CDD" id="cd17724">
    <property type="entry name" value="BRCT_p53bp1_rpt2"/>
    <property type="match status" value="1"/>
</dbReference>
<evidence type="ECO:0000259" key="5">
    <source>
        <dbReference type="PROSITE" id="PS50172"/>
    </source>
</evidence>
<feature type="compositionally biased region" description="Acidic residues" evidence="4">
    <location>
        <begin position="271"/>
        <end position="281"/>
    </location>
</feature>
<comment type="caution">
    <text evidence="6">The sequence shown here is derived from an EMBL/GenBank/DDBJ whole genome shotgun (WGS) entry which is preliminary data.</text>
</comment>
<keyword evidence="3" id="KW-0539">Nucleus</keyword>
<dbReference type="SUPFAM" id="SSF52113">
    <property type="entry name" value="BRCT domain"/>
    <property type="match status" value="2"/>
</dbReference>
<accession>A0AAV1T9Q2</accession>
<feature type="compositionally biased region" description="Polar residues" evidence="4">
    <location>
        <begin position="566"/>
        <end position="581"/>
    </location>
</feature>
<feature type="region of interest" description="Disordered" evidence="4">
    <location>
        <begin position="19"/>
        <end position="79"/>
    </location>
</feature>
<feature type="compositionally biased region" description="Basic and acidic residues" evidence="4">
    <location>
        <begin position="170"/>
        <end position="210"/>
    </location>
</feature>
<evidence type="ECO:0000313" key="6">
    <source>
        <dbReference type="EMBL" id="CAK7906165.1"/>
    </source>
</evidence>
<evidence type="ECO:0000256" key="1">
    <source>
        <dbReference type="ARBA" id="ARBA00004123"/>
    </source>
</evidence>
<dbReference type="GO" id="GO:0042393">
    <property type="term" value="F:histone binding"/>
    <property type="evidence" value="ECO:0007669"/>
    <property type="project" value="TreeGrafter"/>
</dbReference>
<dbReference type="InterPro" id="IPR047250">
    <property type="entry name" value="BRCT_p53bp1-like_rpt2"/>
</dbReference>
<dbReference type="InterPro" id="IPR047252">
    <property type="entry name" value="TP53BP1-like"/>
</dbReference>
<dbReference type="Gene3D" id="3.40.50.10190">
    <property type="entry name" value="BRCT domain"/>
    <property type="match status" value="2"/>
</dbReference>
<protein>
    <recommendedName>
        <fullName evidence="5">BRCT domain-containing protein</fullName>
    </recommendedName>
</protein>
<feature type="compositionally biased region" description="Low complexity" evidence="4">
    <location>
        <begin position="493"/>
        <end position="504"/>
    </location>
</feature>
<keyword evidence="2" id="KW-0227">DNA damage</keyword>
<organism evidence="6 7">
    <name type="scientific">Peronospora matthiolae</name>
    <dbReference type="NCBI Taxonomy" id="2874970"/>
    <lineage>
        <taxon>Eukaryota</taxon>
        <taxon>Sar</taxon>
        <taxon>Stramenopiles</taxon>
        <taxon>Oomycota</taxon>
        <taxon>Peronosporomycetes</taxon>
        <taxon>Peronosporales</taxon>
        <taxon>Peronosporaceae</taxon>
        <taxon>Peronospora</taxon>
    </lineage>
</organism>
<dbReference type="PANTHER" id="PTHR15321:SF3">
    <property type="entry name" value="TP53-BINDING PROTEIN 1"/>
    <property type="match status" value="1"/>
</dbReference>
<evidence type="ECO:0000256" key="4">
    <source>
        <dbReference type="SAM" id="MobiDB-lite"/>
    </source>
</evidence>
<feature type="region of interest" description="Disordered" evidence="4">
    <location>
        <begin position="157"/>
        <end position="212"/>
    </location>
</feature>
<evidence type="ECO:0000313" key="7">
    <source>
        <dbReference type="Proteomes" id="UP001162060"/>
    </source>
</evidence>
<dbReference type="InterPro" id="IPR047249">
    <property type="entry name" value="BRCT_p53bp1-like_rpt1"/>
</dbReference>
<dbReference type="Pfam" id="PF00533">
    <property type="entry name" value="BRCT"/>
    <property type="match status" value="1"/>
</dbReference>
<dbReference type="GO" id="GO:0000077">
    <property type="term" value="P:DNA damage checkpoint signaling"/>
    <property type="evidence" value="ECO:0007669"/>
    <property type="project" value="TreeGrafter"/>
</dbReference>